<dbReference type="Pfam" id="PF13191">
    <property type="entry name" value="AAA_16"/>
    <property type="match status" value="1"/>
</dbReference>
<feature type="domain" description="Orc1-like AAA ATPase" evidence="1">
    <location>
        <begin position="1"/>
        <end position="109"/>
    </location>
</feature>
<evidence type="ECO:0000259" key="1">
    <source>
        <dbReference type="Pfam" id="PF13191"/>
    </source>
</evidence>
<comment type="caution">
    <text evidence="2">The sequence shown here is derived from an EMBL/GenBank/DDBJ whole genome shotgun (WGS) entry which is preliminary data.</text>
</comment>
<accession>K8XP26</accession>
<protein>
    <submittedName>
        <fullName evidence="2">HTH-type transcriptional regulator malT</fullName>
    </submittedName>
</protein>
<dbReference type="InterPro" id="IPR027417">
    <property type="entry name" value="P-loop_NTPase"/>
</dbReference>
<dbReference type="RefSeq" id="WP_005254508.1">
    <property type="nucleotide sequence ID" value="NZ_AJYC02000019.1"/>
</dbReference>
<evidence type="ECO:0000313" key="3">
    <source>
        <dbReference type="Proteomes" id="UP000005951"/>
    </source>
</evidence>
<dbReference type="InterPro" id="IPR041664">
    <property type="entry name" value="AAA_16"/>
</dbReference>
<reference evidence="2 3" key="1">
    <citation type="journal article" date="2013" name="Genome Announc.">
        <title>Draft Genome Sequence of Rhodococcus opacus Strain M213 Shows a Diverse Catabolic Potential.</title>
        <authorList>
            <person name="Pathak A."/>
            <person name="Green S.J."/>
            <person name="Ogram A."/>
            <person name="Chauhan A."/>
        </authorList>
    </citation>
    <scope>NUCLEOTIDE SEQUENCE [LARGE SCALE GENOMIC DNA]</scope>
    <source>
        <strain evidence="2 3">M213</strain>
    </source>
</reference>
<dbReference type="SUPFAM" id="SSF52540">
    <property type="entry name" value="P-loop containing nucleoside triphosphate hydrolases"/>
    <property type="match status" value="1"/>
</dbReference>
<dbReference type="Gene3D" id="3.40.50.300">
    <property type="entry name" value="P-loop containing nucleotide triphosphate hydrolases"/>
    <property type="match status" value="1"/>
</dbReference>
<organism evidence="2 3">
    <name type="scientific">Rhodococcus opacus M213</name>
    <dbReference type="NCBI Taxonomy" id="1129896"/>
    <lineage>
        <taxon>Bacteria</taxon>
        <taxon>Bacillati</taxon>
        <taxon>Actinomycetota</taxon>
        <taxon>Actinomycetes</taxon>
        <taxon>Mycobacteriales</taxon>
        <taxon>Nocardiaceae</taxon>
        <taxon>Rhodococcus</taxon>
    </lineage>
</organism>
<gene>
    <name evidence="2" type="ORF">WSS_A07049</name>
</gene>
<sequence length="112" mass="12373">MLLAGEAGVGKTVLLRTFCTDLDGDSTYWGRCERLFSPRALGLFVDIAEQVGGDVERLVAEGGHPHEYVRALIRGLPADRVSVVVIEDLNWADETTLDVLKLLTRRVESCRC</sequence>
<name>K8XP26_RHOOP</name>
<dbReference type="EMBL" id="AJYC02000019">
    <property type="protein sequence ID" value="EKT83398.1"/>
    <property type="molecule type" value="Genomic_DNA"/>
</dbReference>
<dbReference type="Proteomes" id="UP000005951">
    <property type="component" value="Unassembled WGS sequence"/>
</dbReference>
<proteinExistence type="predicted"/>
<evidence type="ECO:0000313" key="2">
    <source>
        <dbReference type="EMBL" id="EKT83398.1"/>
    </source>
</evidence>
<dbReference type="AlphaFoldDB" id="K8XP26"/>